<evidence type="ECO:0000256" key="4">
    <source>
        <dbReference type="PIRSR" id="PIRSR601211-2"/>
    </source>
</evidence>
<feature type="binding site" evidence="4">
    <location>
        <position position="90"/>
    </location>
    <ligand>
        <name>Ca(2+)</name>
        <dbReference type="ChEBI" id="CHEBI:29108"/>
    </ligand>
</feature>
<dbReference type="Gene3D" id="1.20.90.10">
    <property type="entry name" value="Phospholipase A2 domain"/>
    <property type="match status" value="1"/>
</dbReference>
<evidence type="ECO:0000256" key="1">
    <source>
        <dbReference type="ARBA" id="ARBA00004613"/>
    </source>
</evidence>
<dbReference type="GO" id="GO:0005509">
    <property type="term" value="F:calcium ion binding"/>
    <property type="evidence" value="ECO:0007669"/>
    <property type="project" value="InterPro"/>
</dbReference>
<dbReference type="GO" id="GO:0005543">
    <property type="term" value="F:phospholipid binding"/>
    <property type="evidence" value="ECO:0007669"/>
    <property type="project" value="TreeGrafter"/>
</dbReference>
<dbReference type="AlphaFoldDB" id="A0A8J1XX61"/>
<sequence>LQIIQPVLALTVNLCVKLMRKFNMKQATRGILSAIVIIILLECCEGRFRSAEPAPQQSSQRKNFRDLIRCKIFRTYTHEPCKTVHDYGCFCSRVSEGSAYRVNMCCEAQQRCYQSIIRQYKKLPSKYRITCDYGRHTCTCRDKSWTPNYRLCICDKNSAKCIARDIASPYSKYNAFEHQCPEEPNETAKRLLAMGGTK</sequence>
<evidence type="ECO:0000313" key="7">
    <source>
        <dbReference type="EMBL" id="CAH1794599.1"/>
    </source>
</evidence>
<name>A0A8J1XX61_OWEFU</name>
<dbReference type="Pfam" id="PF00068">
    <property type="entry name" value="Phospholip_A2_1"/>
    <property type="match status" value="1"/>
</dbReference>
<feature type="domain" description="Phospholipase A2-like central" evidence="6">
    <location>
        <begin position="75"/>
        <end position="170"/>
    </location>
</feature>
<keyword evidence="4" id="KW-0106">Calcium</keyword>
<dbReference type="InterPro" id="IPR036444">
    <property type="entry name" value="PLipase_A2_dom_sf"/>
</dbReference>
<dbReference type="InterPro" id="IPR001211">
    <property type="entry name" value="PLA2"/>
</dbReference>
<keyword evidence="3 5" id="KW-1015">Disulfide bond</keyword>
<dbReference type="GO" id="GO:0005576">
    <property type="term" value="C:extracellular region"/>
    <property type="evidence" value="ECO:0007669"/>
    <property type="project" value="UniProtKB-SubCell"/>
</dbReference>
<dbReference type="PANTHER" id="PTHR11716:SF51">
    <property type="entry name" value="PHOSPHOLIPASE A2"/>
    <property type="match status" value="1"/>
</dbReference>
<dbReference type="Proteomes" id="UP000749559">
    <property type="component" value="Unassembled WGS sequence"/>
</dbReference>
<feature type="disulfide bond" evidence="5">
    <location>
        <begin position="105"/>
        <end position="161"/>
    </location>
</feature>
<dbReference type="GO" id="GO:0016042">
    <property type="term" value="P:lipid catabolic process"/>
    <property type="evidence" value="ECO:0007669"/>
    <property type="project" value="InterPro"/>
</dbReference>
<keyword evidence="8" id="KW-1185">Reference proteome</keyword>
<feature type="disulfide bond" evidence="5">
    <location>
        <begin position="140"/>
        <end position="152"/>
    </location>
</feature>
<evidence type="ECO:0000256" key="5">
    <source>
        <dbReference type="PIRSR" id="PIRSR601211-3"/>
    </source>
</evidence>
<keyword evidence="4" id="KW-0479">Metal-binding</keyword>
<evidence type="ECO:0000313" key="8">
    <source>
        <dbReference type="Proteomes" id="UP000749559"/>
    </source>
</evidence>
<feature type="disulfide bond" evidence="5">
    <location>
        <begin position="91"/>
        <end position="106"/>
    </location>
</feature>
<evidence type="ECO:0000256" key="2">
    <source>
        <dbReference type="ARBA" id="ARBA00022525"/>
    </source>
</evidence>
<reference evidence="7" key="1">
    <citation type="submission" date="2022-03" db="EMBL/GenBank/DDBJ databases">
        <authorList>
            <person name="Martin C."/>
        </authorList>
    </citation>
    <scope>NUCLEOTIDE SEQUENCE</scope>
</reference>
<dbReference type="PANTHER" id="PTHR11716">
    <property type="entry name" value="PHOSPHOLIPASE A2 FAMILY MEMBER"/>
    <property type="match status" value="1"/>
</dbReference>
<comment type="cofactor">
    <cofactor evidence="4">
        <name>Ca(2+)</name>
        <dbReference type="ChEBI" id="CHEBI:29108"/>
    </cofactor>
    <text evidence="4">Binds 1 Ca(2+) ion per subunit.</text>
</comment>
<dbReference type="SUPFAM" id="SSF48619">
    <property type="entry name" value="Phospholipase A2, PLA2"/>
    <property type="match status" value="1"/>
</dbReference>
<comment type="subcellular location">
    <subcellularLocation>
        <location evidence="1">Secreted</location>
    </subcellularLocation>
</comment>
<proteinExistence type="predicted"/>
<keyword evidence="2" id="KW-0964">Secreted</keyword>
<dbReference type="GO" id="GO:0006644">
    <property type="term" value="P:phospholipid metabolic process"/>
    <property type="evidence" value="ECO:0007669"/>
    <property type="project" value="InterPro"/>
</dbReference>
<protein>
    <recommendedName>
        <fullName evidence="6">Phospholipase A2-like central domain-containing protein</fullName>
    </recommendedName>
</protein>
<dbReference type="GO" id="GO:0047498">
    <property type="term" value="F:calcium-dependent phospholipase A2 activity"/>
    <property type="evidence" value="ECO:0007669"/>
    <property type="project" value="TreeGrafter"/>
</dbReference>
<evidence type="ECO:0000259" key="6">
    <source>
        <dbReference type="Pfam" id="PF00068"/>
    </source>
</evidence>
<feature type="non-terminal residue" evidence="7">
    <location>
        <position position="198"/>
    </location>
</feature>
<feature type="disulfide bond" evidence="5">
    <location>
        <begin position="112"/>
        <end position="154"/>
    </location>
</feature>
<gene>
    <name evidence="7" type="ORF">OFUS_LOCUS19269</name>
</gene>
<comment type="caution">
    <text evidence="7">The sequence shown here is derived from an EMBL/GenBank/DDBJ whole genome shotgun (WGS) entry which is preliminary data.</text>
</comment>
<accession>A0A8J1XX61</accession>
<organism evidence="7 8">
    <name type="scientific">Owenia fusiformis</name>
    <name type="common">Polychaete worm</name>
    <dbReference type="NCBI Taxonomy" id="6347"/>
    <lineage>
        <taxon>Eukaryota</taxon>
        <taxon>Metazoa</taxon>
        <taxon>Spiralia</taxon>
        <taxon>Lophotrochozoa</taxon>
        <taxon>Annelida</taxon>
        <taxon>Polychaeta</taxon>
        <taxon>Sedentaria</taxon>
        <taxon>Canalipalpata</taxon>
        <taxon>Sabellida</taxon>
        <taxon>Oweniida</taxon>
        <taxon>Oweniidae</taxon>
        <taxon>Owenia</taxon>
    </lineage>
</organism>
<dbReference type="GO" id="GO:0050482">
    <property type="term" value="P:arachidonate secretion"/>
    <property type="evidence" value="ECO:0007669"/>
    <property type="project" value="InterPro"/>
</dbReference>
<dbReference type="EMBL" id="CAIIXF020000009">
    <property type="protein sequence ID" value="CAH1794599.1"/>
    <property type="molecule type" value="Genomic_DNA"/>
</dbReference>
<dbReference type="InterPro" id="IPR016090">
    <property type="entry name" value="PLA2-like_dom"/>
</dbReference>
<evidence type="ECO:0000256" key="3">
    <source>
        <dbReference type="ARBA" id="ARBA00023157"/>
    </source>
</evidence>